<dbReference type="GO" id="GO:0003964">
    <property type="term" value="F:RNA-directed DNA polymerase activity"/>
    <property type="evidence" value="ECO:0007669"/>
    <property type="project" value="UniProtKB-KW"/>
</dbReference>
<dbReference type="EMBL" id="BQNB010021418">
    <property type="protein sequence ID" value="GJU06195.1"/>
    <property type="molecule type" value="Genomic_DNA"/>
</dbReference>
<protein>
    <submittedName>
        <fullName evidence="2">Reverse transcriptase domain-containing protein</fullName>
    </submittedName>
</protein>
<dbReference type="PANTHER" id="PTHR33067:SF35">
    <property type="entry name" value="ASPARTIC PEPTIDASE DDI1-TYPE DOMAIN-CONTAINING PROTEIN"/>
    <property type="match status" value="1"/>
</dbReference>
<dbReference type="SUPFAM" id="SSF50630">
    <property type="entry name" value="Acid proteases"/>
    <property type="match status" value="1"/>
</dbReference>
<keyword evidence="2" id="KW-0695">RNA-directed DNA polymerase</keyword>
<accession>A0ABQ5J149</accession>
<dbReference type="CDD" id="cd00303">
    <property type="entry name" value="retropepsin_like"/>
    <property type="match status" value="1"/>
</dbReference>
<evidence type="ECO:0000313" key="2">
    <source>
        <dbReference type="EMBL" id="GJU06195.1"/>
    </source>
</evidence>
<dbReference type="InterPro" id="IPR021109">
    <property type="entry name" value="Peptidase_aspartic_dom_sf"/>
</dbReference>
<dbReference type="PANTHER" id="PTHR33067">
    <property type="entry name" value="RNA-DIRECTED DNA POLYMERASE-RELATED"/>
    <property type="match status" value="1"/>
</dbReference>
<dbReference type="Proteomes" id="UP001151760">
    <property type="component" value="Unassembled WGS sequence"/>
</dbReference>
<dbReference type="Gene3D" id="2.40.70.10">
    <property type="entry name" value="Acid Proteases"/>
    <property type="match status" value="1"/>
</dbReference>
<evidence type="ECO:0000313" key="3">
    <source>
        <dbReference type="Proteomes" id="UP001151760"/>
    </source>
</evidence>
<evidence type="ECO:0000256" key="1">
    <source>
        <dbReference type="SAM" id="MobiDB-lite"/>
    </source>
</evidence>
<feature type="region of interest" description="Disordered" evidence="1">
    <location>
        <begin position="55"/>
        <end position="98"/>
    </location>
</feature>
<feature type="compositionally biased region" description="Polar residues" evidence="1">
    <location>
        <begin position="69"/>
        <end position="96"/>
    </location>
</feature>
<proteinExistence type="predicted"/>
<gene>
    <name evidence="2" type="ORF">Tco_1122625</name>
</gene>
<reference evidence="2" key="1">
    <citation type="journal article" date="2022" name="Int. J. Mol. Sci.">
        <title>Draft Genome of Tanacetum Coccineum: Genomic Comparison of Closely Related Tanacetum-Family Plants.</title>
        <authorList>
            <person name="Yamashiro T."/>
            <person name="Shiraishi A."/>
            <person name="Nakayama K."/>
            <person name="Satake H."/>
        </authorList>
    </citation>
    <scope>NUCLEOTIDE SEQUENCE</scope>
</reference>
<organism evidence="2 3">
    <name type="scientific">Tanacetum coccineum</name>
    <dbReference type="NCBI Taxonomy" id="301880"/>
    <lineage>
        <taxon>Eukaryota</taxon>
        <taxon>Viridiplantae</taxon>
        <taxon>Streptophyta</taxon>
        <taxon>Embryophyta</taxon>
        <taxon>Tracheophyta</taxon>
        <taxon>Spermatophyta</taxon>
        <taxon>Magnoliopsida</taxon>
        <taxon>eudicotyledons</taxon>
        <taxon>Gunneridae</taxon>
        <taxon>Pentapetalae</taxon>
        <taxon>asterids</taxon>
        <taxon>campanulids</taxon>
        <taxon>Asterales</taxon>
        <taxon>Asteraceae</taxon>
        <taxon>Asteroideae</taxon>
        <taxon>Anthemideae</taxon>
        <taxon>Anthemidinae</taxon>
        <taxon>Tanacetum</taxon>
    </lineage>
</organism>
<keyword evidence="2" id="KW-0808">Transferase</keyword>
<sequence length="494" mass="55816">MKQWDHFLRDSLSMSSPWLLGLLPTRYVLCSLNSKDQVALDSALRHVNAITTRSGKTLEGPLTPFVPTSVVSNPQKEPEQNPETSTEKVQNPNLENTARVLPPEEEESIFMEIPKPKAKKTINVEIQDLNSPRLNSYQSRLPYPERMKVRENDKPSAQHSRFLKMFKQLRLEIGLKDALVEMPKFNKWLSSLLRNKEKLEEIAITTVNAECSAIIMNKVPKKLEDLGKFLIPCALQELNRTSALANSGASINLLPYSIYKKLELEALTPTRMTLELANRSITHPMGIAEDVVVRVDGFTFLADFVVVNFEPDPRVPIILGRPFLRTAKALIDLYEETLTLRVGKEELVYYADKSEKKKEKNFVHAISIIDFSKDDPFSGSITNTLPPSSSPVKTSDNLEKFADELAPLDSLPPGNDDSTLKVKFQVYSNPLFEFNDNFKSNNMDPFFEEYDKDAEIKSSSSFTLTSPKESEFEAYLERDSIPPGIDLAPHPSHP</sequence>
<keyword evidence="2" id="KW-0548">Nucleotidyltransferase</keyword>
<reference evidence="2" key="2">
    <citation type="submission" date="2022-01" db="EMBL/GenBank/DDBJ databases">
        <authorList>
            <person name="Yamashiro T."/>
            <person name="Shiraishi A."/>
            <person name="Satake H."/>
            <person name="Nakayama K."/>
        </authorList>
    </citation>
    <scope>NUCLEOTIDE SEQUENCE</scope>
</reference>
<comment type="caution">
    <text evidence="2">The sequence shown here is derived from an EMBL/GenBank/DDBJ whole genome shotgun (WGS) entry which is preliminary data.</text>
</comment>
<keyword evidence="3" id="KW-1185">Reference proteome</keyword>
<name>A0ABQ5J149_9ASTR</name>